<sequence length="220" mass="25260">FSQQFSNFMFIFQKVGVGPESKSLGDIETLNLHLLSHYAMLDTNVWEMVLHYLPSLKQLNVSYIGEQFIAGRMVNSLNITCTNLKRCNDCVQKDRRISFAVFPMHYHMYFSSDHYSEPDAIGVFQMLGIIGTEEEDDNVHATTSFRNLTYNKHVPLILTDMQKSFLEDATKKILNARSVDVVIPAERNQFSGFRSKRRHKCGYGDPVVNDSEYVACLIQK</sequence>
<comment type="caution">
    <text evidence="2">The sequence shown here is derived from an EMBL/GenBank/DDBJ whole genome shotgun (WGS) entry which is preliminary data.</text>
</comment>
<accession>A0AAV2SKA4</accession>
<dbReference type="Pfam" id="PF20179">
    <property type="entry name" value="MSS51_C"/>
    <property type="match status" value="1"/>
</dbReference>
<evidence type="ECO:0000259" key="1">
    <source>
        <dbReference type="Pfam" id="PF20179"/>
    </source>
</evidence>
<name>A0AAV2SKA4_MEGNR</name>
<feature type="non-terminal residue" evidence="2">
    <location>
        <position position="1"/>
    </location>
</feature>
<dbReference type="Proteomes" id="UP001497623">
    <property type="component" value="Unassembled WGS sequence"/>
</dbReference>
<reference evidence="2 3" key="1">
    <citation type="submission" date="2024-05" db="EMBL/GenBank/DDBJ databases">
        <authorList>
            <person name="Wallberg A."/>
        </authorList>
    </citation>
    <scope>NUCLEOTIDE SEQUENCE [LARGE SCALE GENOMIC DNA]</scope>
</reference>
<evidence type="ECO:0000313" key="3">
    <source>
        <dbReference type="Proteomes" id="UP001497623"/>
    </source>
</evidence>
<organism evidence="2 3">
    <name type="scientific">Meganyctiphanes norvegica</name>
    <name type="common">Northern krill</name>
    <name type="synonym">Thysanopoda norvegica</name>
    <dbReference type="NCBI Taxonomy" id="48144"/>
    <lineage>
        <taxon>Eukaryota</taxon>
        <taxon>Metazoa</taxon>
        <taxon>Ecdysozoa</taxon>
        <taxon>Arthropoda</taxon>
        <taxon>Crustacea</taxon>
        <taxon>Multicrustacea</taxon>
        <taxon>Malacostraca</taxon>
        <taxon>Eumalacostraca</taxon>
        <taxon>Eucarida</taxon>
        <taxon>Euphausiacea</taxon>
        <taxon>Euphausiidae</taxon>
        <taxon>Meganyctiphanes</taxon>
    </lineage>
</organism>
<dbReference type="AlphaFoldDB" id="A0AAV2SKA4"/>
<proteinExistence type="predicted"/>
<feature type="domain" description="Mitochondrial splicing suppressor 51-like C-terminal" evidence="1">
    <location>
        <begin position="23"/>
        <end position="197"/>
    </location>
</feature>
<evidence type="ECO:0000313" key="2">
    <source>
        <dbReference type="EMBL" id="CAL4199057.1"/>
    </source>
</evidence>
<keyword evidence="3" id="KW-1185">Reference proteome</keyword>
<gene>
    <name evidence="2" type="ORF">MNOR_LOCUS37440</name>
</gene>
<protein>
    <recommendedName>
        <fullName evidence="1">Mitochondrial splicing suppressor 51-like C-terminal domain-containing protein</fullName>
    </recommendedName>
</protein>
<dbReference type="EMBL" id="CAXKWB010075348">
    <property type="protein sequence ID" value="CAL4199057.1"/>
    <property type="molecule type" value="Genomic_DNA"/>
</dbReference>
<dbReference type="InterPro" id="IPR046824">
    <property type="entry name" value="Mss51-like_C"/>
</dbReference>